<dbReference type="GO" id="GO:0051607">
    <property type="term" value="P:defense response to virus"/>
    <property type="evidence" value="ECO:0007669"/>
    <property type="project" value="UniProtKB-KW"/>
</dbReference>
<keyword evidence="1" id="KW-0051">Antiviral defense</keyword>
<evidence type="ECO:0000256" key="1">
    <source>
        <dbReference type="ARBA" id="ARBA00023118"/>
    </source>
</evidence>
<proteinExistence type="predicted"/>
<organism evidence="3">
    <name type="scientific">Ralstonia solanacearum</name>
    <name type="common">Pseudomonas solanacearum</name>
    <dbReference type="NCBI Taxonomy" id="305"/>
    <lineage>
        <taxon>Bacteria</taxon>
        <taxon>Pseudomonadati</taxon>
        <taxon>Pseudomonadota</taxon>
        <taxon>Betaproteobacteria</taxon>
        <taxon>Burkholderiales</taxon>
        <taxon>Burkholderiaceae</taxon>
        <taxon>Ralstonia</taxon>
        <taxon>Ralstonia solanacearum species complex</taxon>
    </lineage>
</organism>
<dbReference type="GO" id="GO:0016779">
    <property type="term" value="F:nucleotidyltransferase activity"/>
    <property type="evidence" value="ECO:0007669"/>
    <property type="project" value="InterPro"/>
</dbReference>
<evidence type="ECO:0000313" key="3">
    <source>
        <dbReference type="EMBL" id="CUV43181.1"/>
    </source>
</evidence>
<feature type="region of interest" description="Disordered" evidence="2">
    <location>
        <begin position="406"/>
        <end position="444"/>
    </location>
</feature>
<feature type="compositionally biased region" description="Pro residues" evidence="2">
    <location>
        <begin position="431"/>
        <end position="444"/>
    </location>
</feature>
<dbReference type="InterPro" id="IPR006116">
    <property type="entry name" value="NT_2-5OAS_ClassI-CCAase"/>
</dbReference>
<dbReference type="EMBL" id="LN899827">
    <property type="protein sequence ID" value="CUV43181.1"/>
    <property type="molecule type" value="Genomic_DNA"/>
</dbReference>
<name>A0A0S4W8P9_RALSL</name>
<evidence type="ECO:0008006" key="4">
    <source>
        <dbReference type="Google" id="ProtNLM"/>
    </source>
</evidence>
<dbReference type="CDD" id="cd05400">
    <property type="entry name" value="NT_2-5OAS_ClassI-CCAase"/>
    <property type="match status" value="1"/>
</dbReference>
<sequence length="444" mass="48635">MAMSKNAQLVEQAIRRRGGVAELTKSMGIAMDGLSEGVLVTAQRSDMVAKIIRMREPFAHALSLINDHITVRQEEIEAASAAYGDIARRLVDKLDWPIDAINIHPQGSASTKTLIRMPDRTKFDIDAVCEVDITKLQAQDPMTFFGAIGEALDGLEVEPKKRCWKINFSGKPFYIECTPSVPLATIPVAQHESSRLRPAEPEFASTALAVVDTPQKKWKTSNPAGIRNWVDRVSARTIVARMVREAFAKSASASIQPVSTQSVEVEETLRLAIRLFKRHRDMRVYRNEIDKEFQPISIILVTLVTICYDGLADLIDAGVLLPFAHPVDALIAIADLLPEMIPKYPDVGYQLANPTVVGENFAERWNDDDGERAQTFDVWCGLLRADLERIAALTDPKEIEAETREVFGCHASSGPTGSGGSGGSGPYISVPRPPKPAPSTPGLA</sequence>
<feature type="compositionally biased region" description="Gly residues" evidence="2">
    <location>
        <begin position="416"/>
        <end position="425"/>
    </location>
</feature>
<gene>
    <name evidence="3" type="ORF">TO10_v1_10082</name>
</gene>
<dbReference type="AlphaFoldDB" id="A0A0S4W8P9"/>
<protein>
    <recommendedName>
        <fullName evidence="4">Nucleotidyltransferase</fullName>
    </recommendedName>
</protein>
<evidence type="ECO:0000256" key="2">
    <source>
        <dbReference type="SAM" id="MobiDB-lite"/>
    </source>
</evidence>
<accession>A0A0S4W8P9</accession>
<reference evidence="3" key="1">
    <citation type="submission" date="2015-10" db="EMBL/GenBank/DDBJ databases">
        <authorList>
            <person name="Gilbert D.G."/>
        </authorList>
    </citation>
    <scope>NUCLEOTIDE SEQUENCE</scope>
    <source>
        <strain evidence="3">Phyl III-seqv23</strain>
    </source>
</reference>